<feature type="compositionally biased region" description="Polar residues" evidence="8">
    <location>
        <begin position="1"/>
        <end position="19"/>
    </location>
</feature>
<dbReference type="PANTHER" id="PTHR16140:SF0">
    <property type="entry name" value="NON-STRUCTURAL MAINTENANCE OF CHROMOSOMES ELEMENT 4"/>
    <property type="match status" value="1"/>
</dbReference>
<feature type="region of interest" description="Disordered" evidence="8">
    <location>
        <begin position="207"/>
        <end position="234"/>
    </location>
</feature>
<accession>A0A0J6FEW2</accession>
<protein>
    <recommendedName>
        <fullName evidence="7">Non-structural maintenance of chromosomes element 4</fullName>
    </recommendedName>
</protein>
<dbReference type="AlphaFoldDB" id="A0A0J6FEW2"/>
<name>A0A0J6FEW2_COCPO</name>
<reference evidence="11 12" key="1">
    <citation type="submission" date="2007-06" db="EMBL/GenBank/DDBJ databases">
        <title>The Genome Sequence of Coccidioides posadasii RMSCC_3488.</title>
        <authorList>
            <consortium name="Coccidioides Genome Resources Consortium"/>
            <consortium name="The Broad Institute Genome Sequencing Platform"/>
            <person name="Henn M.R."/>
            <person name="Sykes S."/>
            <person name="Young S."/>
            <person name="Jaffe D."/>
            <person name="Berlin A."/>
            <person name="Alvarez P."/>
            <person name="Butler J."/>
            <person name="Gnerre S."/>
            <person name="Grabherr M."/>
            <person name="Mauceli E."/>
            <person name="Brockman W."/>
            <person name="Kodira C."/>
            <person name="Alvarado L."/>
            <person name="Zeng Q."/>
            <person name="Crawford M."/>
            <person name="Antoine C."/>
            <person name="Devon K."/>
            <person name="Galgiani J."/>
            <person name="Orsborn K."/>
            <person name="Lewis M.L."/>
            <person name="Nusbaum C."/>
            <person name="Galagan J."/>
            <person name="Birren B."/>
        </authorList>
    </citation>
    <scope>NUCLEOTIDE SEQUENCE [LARGE SCALE GENOMIC DNA]</scope>
    <source>
        <strain evidence="11 12">RMSCC 3488</strain>
    </source>
</reference>
<reference evidence="12" key="3">
    <citation type="journal article" date="2010" name="Genome Res.">
        <title>Population genomic sequencing of Coccidioides fungi reveals recent hybridization and transposon control.</title>
        <authorList>
            <person name="Neafsey D.E."/>
            <person name="Barker B.M."/>
            <person name="Sharpton T.J."/>
            <person name="Stajich J.E."/>
            <person name="Park D.J."/>
            <person name="Whiston E."/>
            <person name="Hung C.-Y."/>
            <person name="McMahan C."/>
            <person name="White J."/>
            <person name="Sykes S."/>
            <person name="Heiman D."/>
            <person name="Young S."/>
            <person name="Zeng Q."/>
            <person name="Abouelleil A."/>
            <person name="Aftuck L."/>
            <person name="Bessette D."/>
            <person name="Brown A."/>
            <person name="FitzGerald M."/>
            <person name="Lui A."/>
            <person name="Macdonald J.P."/>
            <person name="Priest M."/>
            <person name="Orbach M.J."/>
            <person name="Galgiani J.N."/>
            <person name="Kirkland T.N."/>
            <person name="Cole G.T."/>
            <person name="Birren B.W."/>
            <person name="Henn M.R."/>
            <person name="Taylor J.W."/>
            <person name="Rounsley S.D."/>
        </authorList>
    </citation>
    <scope>NUCLEOTIDE SEQUENCE [LARGE SCALE GENOMIC DNA]</scope>
    <source>
        <strain evidence="12">RMSCC 3488</strain>
    </source>
</reference>
<evidence type="ECO:0000256" key="1">
    <source>
        <dbReference type="ARBA" id="ARBA00004123"/>
    </source>
</evidence>
<gene>
    <name evidence="11" type="ORF">CPAG_04138</name>
</gene>
<dbReference type="Pfam" id="PF15412">
    <property type="entry name" value="Nse4-Nse3_bdg"/>
    <property type="match status" value="1"/>
</dbReference>
<dbReference type="InterPro" id="IPR027786">
    <property type="entry name" value="Nse4/EID"/>
</dbReference>
<comment type="subcellular location">
    <subcellularLocation>
        <location evidence="1 7">Nucleus</location>
    </subcellularLocation>
</comment>
<dbReference type="OrthoDB" id="361242at2759"/>
<dbReference type="Pfam" id="PF08743">
    <property type="entry name" value="Nse4_C"/>
    <property type="match status" value="1"/>
</dbReference>
<comment type="similarity">
    <text evidence="2 7">Belongs to the NSE4 family.</text>
</comment>
<evidence type="ECO:0000259" key="10">
    <source>
        <dbReference type="Pfam" id="PF15412"/>
    </source>
</evidence>
<feature type="domain" description="Nse4/EID protein Nse3/MAGE-binding" evidence="10">
    <location>
        <begin position="160"/>
        <end position="232"/>
    </location>
</feature>
<evidence type="ECO:0000256" key="7">
    <source>
        <dbReference type="RuleBase" id="RU365071"/>
    </source>
</evidence>
<keyword evidence="6 7" id="KW-0539">Nucleus</keyword>
<feature type="compositionally biased region" description="Low complexity" evidence="8">
    <location>
        <begin position="20"/>
        <end position="30"/>
    </location>
</feature>
<keyword evidence="4 7" id="KW-0233">DNA recombination</keyword>
<keyword evidence="3 7" id="KW-0227">DNA damage</keyword>
<evidence type="ECO:0000313" key="12">
    <source>
        <dbReference type="Proteomes" id="UP000054567"/>
    </source>
</evidence>
<evidence type="ECO:0000256" key="3">
    <source>
        <dbReference type="ARBA" id="ARBA00022763"/>
    </source>
</evidence>
<evidence type="ECO:0000256" key="5">
    <source>
        <dbReference type="ARBA" id="ARBA00023204"/>
    </source>
</evidence>
<comment type="subunit">
    <text evidence="7">Component of the SMC5-SMC6 complex.</text>
</comment>
<keyword evidence="5 7" id="KW-0234">DNA repair</keyword>
<feature type="compositionally biased region" description="Polar residues" evidence="8">
    <location>
        <begin position="51"/>
        <end position="66"/>
    </location>
</feature>
<feature type="region of interest" description="Disordered" evidence="8">
    <location>
        <begin position="1"/>
        <end position="84"/>
    </location>
</feature>
<proteinExistence type="inferred from homology"/>
<dbReference type="VEuPathDB" id="FungiDB:CPAG_04138"/>
<comment type="function">
    <text evidence="7">Component of the SMC5-SMC6 complex, that promotes sister chromatid alignment after DNA damage and facilitates double-stranded DNA breaks (DSBs) repair via homologous recombination between sister chromatids.</text>
</comment>
<dbReference type="InterPro" id="IPR014854">
    <property type="entry name" value="Nse4_C"/>
</dbReference>
<feature type="compositionally biased region" description="Polar residues" evidence="8">
    <location>
        <begin position="209"/>
        <end position="219"/>
    </location>
</feature>
<feature type="compositionally biased region" description="Basic and acidic residues" evidence="8">
    <location>
        <begin position="74"/>
        <end position="84"/>
    </location>
</feature>
<dbReference type="GO" id="GO:0005634">
    <property type="term" value="C:nucleus"/>
    <property type="evidence" value="ECO:0007669"/>
    <property type="project" value="UniProtKB-SubCell"/>
</dbReference>
<dbReference type="PANTHER" id="PTHR16140">
    <property type="entry name" value="NON-STRUCTURAL MAINTENANCE OF CHROMOSOMES ELEMENT 4"/>
    <property type="match status" value="1"/>
</dbReference>
<dbReference type="GO" id="GO:0006310">
    <property type="term" value="P:DNA recombination"/>
    <property type="evidence" value="ECO:0007669"/>
    <property type="project" value="UniProtKB-UniRule"/>
</dbReference>
<evidence type="ECO:0000259" key="9">
    <source>
        <dbReference type="Pfam" id="PF08743"/>
    </source>
</evidence>
<sequence length="466" mass="51807">MADTTAADSGSDLSSTPPGSNAVSPSNSFSSDKENGASPRASRIEKRKQENWQAQSSNARSDMGDTSNKRRRISGKDPGGDGHAAHRRALALVNDTNYYDPEQDPEERRAVRKGLRDLATKLNDSRSEFIQAGSNGIRETIIKANELFKQVKQTSDATIDSRLLVNAADLSYKRTAQAILGDSDSGIDVEEFVSKCISFMRAMPVGEGSPSQILSSQRQPHGRNTEDSDDDDDALNWDVLGRQACFPHNKRPPLSGFLYGPLSVQKRVRQQTQRRARQERIDPSQAIRPQQLQAEDLGRQETANLTAICTEIRKILVSTQQRGEKLATDVLSNMREPSRDQILEVMYKYNISDDGGVPLFKFCINPRSFGQTVENLFYVSFLVRDGSVGVALDASDLPTLHPSTPALPSEAQRKGLQKHQAVFSLDFETWRNLIEVFDIKKPLIPHRNEDAESSQVNRDMLVGQHI</sequence>
<evidence type="ECO:0000256" key="4">
    <source>
        <dbReference type="ARBA" id="ARBA00023172"/>
    </source>
</evidence>
<reference evidence="12" key="2">
    <citation type="journal article" date="2009" name="Genome Res.">
        <title>Comparative genomic analyses of the human fungal pathogens Coccidioides and their relatives.</title>
        <authorList>
            <person name="Sharpton T.J."/>
            <person name="Stajich J.E."/>
            <person name="Rounsley S.D."/>
            <person name="Gardner M.J."/>
            <person name="Wortman J.R."/>
            <person name="Jordar V.S."/>
            <person name="Maiti R."/>
            <person name="Kodira C.D."/>
            <person name="Neafsey D.E."/>
            <person name="Zeng Q."/>
            <person name="Hung C.-Y."/>
            <person name="McMahan C."/>
            <person name="Muszewska A."/>
            <person name="Grynberg M."/>
            <person name="Mandel M.A."/>
            <person name="Kellner E.M."/>
            <person name="Barker B.M."/>
            <person name="Galgiani J.N."/>
            <person name="Orbach M.J."/>
            <person name="Kirkland T.N."/>
            <person name="Cole G.T."/>
            <person name="Henn M.R."/>
            <person name="Birren B.W."/>
            <person name="Taylor J.W."/>
        </authorList>
    </citation>
    <scope>NUCLEOTIDE SEQUENCE [LARGE SCALE GENOMIC DNA]</scope>
    <source>
        <strain evidence="12">RMSCC 3488</strain>
    </source>
</reference>
<dbReference type="EMBL" id="DS268110">
    <property type="protein sequence ID" value="KMM67805.1"/>
    <property type="molecule type" value="Genomic_DNA"/>
</dbReference>
<evidence type="ECO:0000256" key="2">
    <source>
        <dbReference type="ARBA" id="ARBA00008997"/>
    </source>
</evidence>
<dbReference type="InterPro" id="IPR029225">
    <property type="entry name" value="Nse4_Nse3-bd"/>
</dbReference>
<evidence type="ECO:0000313" key="11">
    <source>
        <dbReference type="EMBL" id="KMM67805.1"/>
    </source>
</evidence>
<feature type="domain" description="Non-structural maintenance of chromosome element 4 C-terminal" evidence="9">
    <location>
        <begin position="357"/>
        <end position="444"/>
    </location>
</feature>
<organism evidence="11 12">
    <name type="scientific">Coccidioides posadasii RMSCC 3488</name>
    <dbReference type="NCBI Taxonomy" id="454284"/>
    <lineage>
        <taxon>Eukaryota</taxon>
        <taxon>Fungi</taxon>
        <taxon>Dikarya</taxon>
        <taxon>Ascomycota</taxon>
        <taxon>Pezizomycotina</taxon>
        <taxon>Eurotiomycetes</taxon>
        <taxon>Eurotiomycetidae</taxon>
        <taxon>Onygenales</taxon>
        <taxon>Onygenaceae</taxon>
        <taxon>Coccidioides</taxon>
    </lineage>
</organism>
<dbReference type="GO" id="GO:0006281">
    <property type="term" value="P:DNA repair"/>
    <property type="evidence" value="ECO:0007669"/>
    <property type="project" value="UniProtKB-UniRule"/>
</dbReference>
<dbReference type="GO" id="GO:0030915">
    <property type="term" value="C:Smc5-Smc6 complex"/>
    <property type="evidence" value="ECO:0007669"/>
    <property type="project" value="UniProtKB-UniRule"/>
</dbReference>
<dbReference type="Proteomes" id="UP000054567">
    <property type="component" value="Unassembled WGS sequence"/>
</dbReference>
<evidence type="ECO:0000256" key="6">
    <source>
        <dbReference type="ARBA" id="ARBA00023242"/>
    </source>
</evidence>
<evidence type="ECO:0000256" key="8">
    <source>
        <dbReference type="SAM" id="MobiDB-lite"/>
    </source>
</evidence>